<comment type="caution">
    <text evidence="8">The sequence shown here is derived from an EMBL/GenBank/DDBJ whole genome shotgun (WGS) entry which is preliminary data.</text>
</comment>
<evidence type="ECO:0000256" key="2">
    <source>
        <dbReference type="ARBA" id="ARBA00022448"/>
    </source>
</evidence>
<organism evidence="8 9">
    <name type="scientific">Mycena albidolilacea</name>
    <dbReference type="NCBI Taxonomy" id="1033008"/>
    <lineage>
        <taxon>Eukaryota</taxon>
        <taxon>Fungi</taxon>
        <taxon>Dikarya</taxon>
        <taxon>Basidiomycota</taxon>
        <taxon>Agaricomycotina</taxon>
        <taxon>Agaricomycetes</taxon>
        <taxon>Agaricomycetidae</taxon>
        <taxon>Agaricales</taxon>
        <taxon>Marasmiineae</taxon>
        <taxon>Mycenaceae</taxon>
        <taxon>Mycena</taxon>
    </lineage>
</organism>
<feature type="transmembrane region" description="Helical" evidence="6">
    <location>
        <begin position="78"/>
        <end position="100"/>
    </location>
</feature>
<dbReference type="FunFam" id="1.20.1250.20:FF:000018">
    <property type="entry name" value="MFS transporter permease"/>
    <property type="match status" value="1"/>
</dbReference>
<evidence type="ECO:0000259" key="7">
    <source>
        <dbReference type="PROSITE" id="PS50850"/>
    </source>
</evidence>
<dbReference type="InterPro" id="IPR036259">
    <property type="entry name" value="MFS_trans_sf"/>
</dbReference>
<feature type="transmembrane region" description="Helical" evidence="6">
    <location>
        <begin position="426"/>
        <end position="448"/>
    </location>
</feature>
<feature type="transmembrane region" description="Helical" evidence="6">
    <location>
        <begin position="336"/>
        <end position="354"/>
    </location>
</feature>
<gene>
    <name evidence="8" type="ORF">DFH08DRAFT_1080735</name>
</gene>
<proteinExistence type="predicted"/>
<dbReference type="PROSITE" id="PS50850">
    <property type="entry name" value="MFS"/>
    <property type="match status" value="1"/>
</dbReference>
<sequence>MEKIPSEKPDIEIVEHIEPIQEAVDPDFEKKIIRRIDWRLLPLMSALYSVSLMDRSNLSVARTAGMGEDLNLTVSNRYSTVSCLYFVPYILFQLPSNVLLRFFGVRVWLTICVSGWGAVQLGMGFVRTWGQLALCRVLLGLFEAGFFPALVFVITTWYKRHEVQKRLAVFYLSSIVIGGFSGIIGYAITFLKGKSGLNSWNWIFIVEGILTLVLAIFNQLFISDFPQKNTFLTAKQTRFILARVENDRGDSVPDEITVSKVLHHLSDWTIWACALMFMSSTMPAYAIAYFVTIILNSMGWGVKASLLLTTPPYVFAAISCFIFAWMSDKTKRRAPFIAVQALMTITGIAVTGYAEKNGPRYFGLFLANAGASGCIPSVLAYSSNNIVSHSKRAVSTAIVISAGGVGGIFATTVFREQDFPRYLNGIWATIGCQILILVLLALTSWNFARKNRLLKEGKIAGPLEGQPGFFYTL</sequence>
<reference evidence="8" key="1">
    <citation type="submission" date="2023-03" db="EMBL/GenBank/DDBJ databases">
        <title>Massive genome expansion in bonnet fungi (Mycena s.s.) driven by repeated elements and novel gene families across ecological guilds.</title>
        <authorList>
            <consortium name="Lawrence Berkeley National Laboratory"/>
            <person name="Harder C.B."/>
            <person name="Miyauchi S."/>
            <person name="Viragh M."/>
            <person name="Kuo A."/>
            <person name="Thoen E."/>
            <person name="Andreopoulos B."/>
            <person name="Lu D."/>
            <person name="Skrede I."/>
            <person name="Drula E."/>
            <person name="Henrissat B."/>
            <person name="Morin E."/>
            <person name="Kohler A."/>
            <person name="Barry K."/>
            <person name="LaButti K."/>
            <person name="Morin E."/>
            <person name="Salamov A."/>
            <person name="Lipzen A."/>
            <person name="Mereny Z."/>
            <person name="Hegedus B."/>
            <person name="Baldrian P."/>
            <person name="Stursova M."/>
            <person name="Weitz H."/>
            <person name="Taylor A."/>
            <person name="Grigoriev I.V."/>
            <person name="Nagy L.G."/>
            <person name="Martin F."/>
            <person name="Kauserud H."/>
        </authorList>
    </citation>
    <scope>NUCLEOTIDE SEQUENCE</scope>
    <source>
        <strain evidence="8">CBHHK002</strain>
    </source>
</reference>
<feature type="domain" description="Major facilitator superfamily (MFS) profile" evidence="7">
    <location>
        <begin position="40"/>
        <end position="449"/>
    </location>
</feature>
<keyword evidence="4 6" id="KW-1133">Transmembrane helix</keyword>
<feature type="transmembrane region" description="Helical" evidence="6">
    <location>
        <begin position="169"/>
        <end position="188"/>
    </location>
</feature>
<evidence type="ECO:0000256" key="1">
    <source>
        <dbReference type="ARBA" id="ARBA00004141"/>
    </source>
</evidence>
<dbReference type="PANTHER" id="PTHR43791">
    <property type="entry name" value="PERMEASE-RELATED"/>
    <property type="match status" value="1"/>
</dbReference>
<feature type="transmembrane region" description="Helical" evidence="6">
    <location>
        <begin position="393"/>
        <end position="414"/>
    </location>
</feature>
<evidence type="ECO:0000256" key="6">
    <source>
        <dbReference type="SAM" id="Phobius"/>
    </source>
</evidence>
<keyword evidence="9" id="KW-1185">Reference proteome</keyword>
<dbReference type="AlphaFoldDB" id="A0AAD7A038"/>
<feature type="transmembrane region" description="Helical" evidence="6">
    <location>
        <begin position="360"/>
        <end position="381"/>
    </location>
</feature>
<feature type="transmembrane region" description="Helical" evidence="6">
    <location>
        <begin position="107"/>
        <end position="126"/>
    </location>
</feature>
<evidence type="ECO:0000256" key="4">
    <source>
        <dbReference type="ARBA" id="ARBA00022989"/>
    </source>
</evidence>
<protein>
    <submittedName>
        <fullName evidence="8">Major facilitator superfamily domain-containing protein</fullName>
    </submittedName>
</protein>
<dbReference type="SUPFAM" id="SSF103473">
    <property type="entry name" value="MFS general substrate transporter"/>
    <property type="match status" value="1"/>
</dbReference>
<dbReference type="InterPro" id="IPR011701">
    <property type="entry name" value="MFS"/>
</dbReference>
<evidence type="ECO:0000313" key="9">
    <source>
        <dbReference type="Proteomes" id="UP001218218"/>
    </source>
</evidence>
<dbReference type="PANTHER" id="PTHR43791:SF3">
    <property type="entry name" value="MAJOR FACILITATOR SUPERFAMILY (MFS) PROFILE DOMAIN-CONTAINING PROTEIN"/>
    <property type="match status" value="1"/>
</dbReference>
<dbReference type="Pfam" id="PF07690">
    <property type="entry name" value="MFS_1"/>
    <property type="match status" value="1"/>
</dbReference>
<dbReference type="GO" id="GO:0016020">
    <property type="term" value="C:membrane"/>
    <property type="evidence" value="ECO:0007669"/>
    <property type="project" value="UniProtKB-SubCell"/>
</dbReference>
<dbReference type="Gene3D" id="1.20.1250.20">
    <property type="entry name" value="MFS general substrate transporter like domains"/>
    <property type="match status" value="2"/>
</dbReference>
<feature type="transmembrane region" description="Helical" evidence="6">
    <location>
        <begin position="304"/>
        <end position="324"/>
    </location>
</feature>
<keyword evidence="5 6" id="KW-0472">Membrane</keyword>
<dbReference type="InterPro" id="IPR020846">
    <property type="entry name" value="MFS_dom"/>
</dbReference>
<evidence type="ECO:0000313" key="8">
    <source>
        <dbReference type="EMBL" id="KAJ7346771.1"/>
    </source>
</evidence>
<dbReference type="FunFam" id="1.20.1250.20:FF:000013">
    <property type="entry name" value="MFS general substrate transporter"/>
    <property type="match status" value="1"/>
</dbReference>
<dbReference type="EMBL" id="JARIHO010000020">
    <property type="protein sequence ID" value="KAJ7346771.1"/>
    <property type="molecule type" value="Genomic_DNA"/>
</dbReference>
<dbReference type="GO" id="GO:0022857">
    <property type="term" value="F:transmembrane transporter activity"/>
    <property type="evidence" value="ECO:0007669"/>
    <property type="project" value="InterPro"/>
</dbReference>
<feature type="transmembrane region" description="Helical" evidence="6">
    <location>
        <begin position="138"/>
        <end position="157"/>
    </location>
</feature>
<comment type="subcellular location">
    <subcellularLocation>
        <location evidence="1">Membrane</location>
        <topology evidence="1">Multi-pass membrane protein</topology>
    </subcellularLocation>
</comment>
<dbReference type="Proteomes" id="UP001218218">
    <property type="component" value="Unassembled WGS sequence"/>
</dbReference>
<keyword evidence="2" id="KW-0813">Transport</keyword>
<evidence type="ECO:0000256" key="3">
    <source>
        <dbReference type="ARBA" id="ARBA00022692"/>
    </source>
</evidence>
<evidence type="ECO:0000256" key="5">
    <source>
        <dbReference type="ARBA" id="ARBA00023136"/>
    </source>
</evidence>
<keyword evidence="3 6" id="KW-0812">Transmembrane</keyword>
<name>A0AAD7A038_9AGAR</name>
<feature type="transmembrane region" description="Helical" evidence="6">
    <location>
        <begin position="200"/>
        <end position="222"/>
    </location>
</feature>
<accession>A0AAD7A038</accession>
<feature type="transmembrane region" description="Helical" evidence="6">
    <location>
        <begin position="268"/>
        <end position="292"/>
    </location>
</feature>